<name>A0A0V0QT67_PSEPJ</name>
<reference evidence="2 3" key="1">
    <citation type="journal article" date="2015" name="Sci. Rep.">
        <title>Genome of the facultative scuticociliatosis pathogen Pseudocohnilembus persalinus provides insight into its virulence through horizontal gene transfer.</title>
        <authorList>
            <person name="Xiong J."/>
            <person name="Wang G."/>
            <person name="Cheng J."/>
            <person name="Tian M."/>
            <person name="Pan X."/>
            <person name="Warren A."/>
            <person name="Jiang C."/>
            <person name="Yuan D."/>
            <person name="Miao W."/>
        </authorList>
    </citation>
    <scope>NUCLEOTIDE SEQUENCE [LARGE SCALE GENOMIC DNA]</scope>
    <source>
        <strain evidence="2">36N120E</strain>
    </source>
</reference>
<dbReference type="InParanoid" id="A0A0V0QT67"/>
<accession>A0A0V0QT67</accession>
<protein>
    <submittedName>
        <fullName evidence="2">Uncharacterized protein</fullName>
    </submittedName>
</protein>
<organism evidence="2 3">
    <name type="scientific">Pseudocohnilembus persalinus</name>
    <name type="common">Ciliate</name>
    <dbReference type="NCBI Taxonomy" id="266149"/>
    <lineage>
        <taxon>Eukaryota</taxon>
        <taxon>Sar</taxon>
        <taxon>Alveolata</taxon>
        <taxon>Ciliophora</taxon>
        <taxon>Intramacronucleata</taxon>
        <taxon>Oligohymenophorea</taxon>
        <taxon>Scuticociliatia</taxon>
        <taxon>Philasterida</taxon>
        <taxon>Pseudocohnilembidae</taxon>
        <taxon>Pseudocohnilembus</taxon>
    </lineage>
</organism>
<evidence type="ECO:0000313" key="2">
    <source>
        <dbReference type="EMBL" id="KRX05341.1"/>
    </source>
</evidence>
<proteinExistence type="predicted"/>
<keyword evidence="3" id="KW-1185">Reference proteome</keyword>
<dbReference type="AlphaFoldDB" id="A0A0V0QT67"/>
<dbReference type="Proteomes" id="UP000054937">
    <property type="component" value="Unassembled WGS sequence"/>
</dbReference>
<evidence type="ECO:0000256" key="1">
    <source>
        <dbReference type="SAM" id="MobiDB-lite"/>
    </source>
</evidence>
<evidence type="ECO:0000313" key="3">
    <source>
        <dbReference type="Proteomes" id="UP000054937"/>
    </source>
</evidence>
<comment type="caution">
    <text evidence="2">The sequence shown here is derived from an EMBL/GenBank/DDBJ whole genome shotgun (WGS) entry which is preliminary data.</text>
</comment>
<feature type="compositionally biased region" description="Acidic residues" evidence="1">
    <location>
        <begin position="95"/>
        <end position="106"/>
    </location>
</feature>
<dbReference type="EMBL" id="LDAU01000109">
    <property type="protein sequence ID" value="KRX05341.1"/>
    <property type="molecule type" value="Genomic_DNA"/>
</dbReference>
<feature type="region of interest" description="Disordered" evidence="1">
    <location>
        <begin position="93"/>
        <end position="112"/>
    </location>
</feature>
<gene>
    <name evidence="2" type="ORF">PPERSA_00642</name>
</gene>
<sequence length="294" mass="35907">MDQKFNSQTFDSFLKHIDQYMASVQNKVQKNYQLFADQYKISRFYQEQEIQQADNIQNLNNRIKGYQTRKNDIKKALYEDDLSDDLKRIRRNSIDSEDQQQSDSDNEQTQQELEENKLGSEIMHYKIIDSKKRNSLKKSIRKEINIFDILNENMNKRVDKSKYSFVSQDRFWKDNFQAQKMINNKVKLYEICLYCNDYKNFCDCQQYQVTIYNDKKGENYSIKYDQIDNREKNEQNEQKQENQIKMQQEKNLNVKQCKKLFKYKQVAPKYKFIVEDLEDQNTMEQHQQYKVYYK</sequence>